<comment type="caution">
    <text evidence="2">The sequence shown here is derived from an EMBL/GenBank/DDBJ whole genome shotgun (WGS) entry which is preliminary data.</text>
</comment>
<protein>
    <submittedName>
        <fullName evidence="2">Uncharacterized protein</fullName>
    </submittedName>
</protein>
<gene>
    <name evidence="2" type="ORF">GSLYS_00003309001</name>
</gene>
<reference evidence="2 3" key="1">
    <citation type="submission" date="2024-04" db="EMBL/GenBank/DDBJ databases">
        <authorList>
            <consortium name="Genoscope - CEA"/>
            <person name="William W."/>
        </authorList>
    </citation>
    <scope>NUCLEOTIDE SEQUENCE [LARGE SCALE GENOMIC DNA]</scope>
</reference>
<accession>A0AAV2H8M4</accession>
<dbReference type="Proteomes" id="UP001497497">
    <property type="component" value="Unassembled WGS sequence"/>
</dbReference>
<organism evidence="2 3">
    <name type="scientific">Lymnaea stagnalis</name>
    <name type="common">Great pond snail</name>
    <name type="synonym">Helix stagnalis</name>
    <dbReference type="NCBI Taxonomy" id="6523"/>
    <lineage>
        <taxon>Eukaryota</taxon>
        <taxon>Metazoa</taxon>
        <taxon>Spiralia</taxon>
        <taxon>Lophotrochozoa</taxon>
        <taxon>Mollusca</taxon>
        <taxon>Gastropoda</taxon>
        <taxon>Heterobranchia</taxon>
        <taxon>Euthyneura</taxon>
        <taxon>Panpulmonata</taxon>
        <taxon>Hygrophila</taxon>
        <taxon>Lymnaeoidea</taxon>
        <taxon>Lymnaeidae</taxon>
        <taxon>Lymnaea</taxon>
    </lineage>
</organism>
<feature type="compositionally biased region" description="Basic and acidic residues" evidence="1">
    <location>
        <begin position="75"/>
        <end position="85"/>
    </location>
</feature>
<evidence type="ECO:0000313" key="2">
    <source>
        <dbReference type="EMBL" id="CAL1529154.1"/>
    </source>
</evidence>
<keyword evidence="3" id="KW-1185">Reference proteome</keyword>
<proteinExistence type="predicted"/>
<dbReference type="EMBL" id="CAXITT010000043">
    <property type="protein sequence ID" value="CAL1529154.1"/>
    <property type="molecule type" value="Genomic_DNA"/>
</dbReference>
<feature type="region of interest" description="Disordered" evidence="1">
    <location>
        <begin position="1"/>
        <end position="85"/>
    </location>
</feature>
<evidence type="ECO:0000256" key="1">
    <source>
        <dbReference type="SAM" id="MobiDB-lite"/>
    </source>
</evidence>
<dbReference type="AlphaFoldDB" id="A0AAV2H8M4"/>
<sequence length="306" mass="33484">MFDPRNSLHSNALSTDSFPGKEHEKNPSGEQGSNEDSDKNSSKGVTNASEGVPGSGGFLSPSRRKRGERFGSNPGEKENVKASSKEAISKEYIPIADASSREARGSFSMKDSGEIEAAFQGPSAYNVRVKRQSNAVVRIECDGDDFSGDILIGVSFIFNKSLTVNDYMEGTSENQQLKTDIAHSLKVILEPYINKDFSGVDFNLDLNVTSVRSDGQVLVDITVADNQTGNCLSERVDADVRLSIAYALIELDKVPCLKIGSEVYDIGYPQIEPNKFLQNQLIPAVCVTCSSHHNCTQRHDNDWFCQ</sequence>
<evidence type="ECO:0000313" key="3">
    <source>
        <dbReference type="Proteomes" id="UP001497497"/>
    </source>
</evidence>
<feature type="compositionally biased region" description="Polar residues" evidence="1">
    <location>
        <begin position="7"/>
        <end position="17"/>
    </location>
</feature>
<name>A0AAV2H8M4_LYMST</name>